<proteinExistence type="predicted"/>
<gene>
    <name evidence="1" type="ORF">GBAR_LOCUS3655</name>
</gene>
<organism evidence="1 2">
    <name type="scientific">Geodia barretti</name>
    <name type="common">Barrett's horny sponge</name>
    <dbReference type="NCBI Taxonomy" id="519541"/>
    <lineage>
        <taxon>Eukaryota</taxon>
        <taxon>Metazoa</taxon>
        <taxon>Porifera</taxon>
        <taxon>Demospongiae</taxon>
        <taxon>Heteroscleromorpha</taxon>
        <taxon>Tetractinellida</taxon>
        <taxon>Astrophorina</taxon>
        <taxon>Geodiidae</taxon>
        <taxon>Geodia</taxon>
    </lineage>
</organism>
<reference evidence="1" key="1">
    <citation type="submission" date="2023-03" db="EMBL/GenBank/DDBJ databases">
        <authorList>
            <person name="Steffen K."/>
            <person name="Cardenas P."/>
        </authorList>
    </citation>
    <scope>NUCLEOTIDE SEQUENCE</scope>
</reference>
<comment type="caution">
    <text evidence="1">The sequence shown here is derived from an EMBL/GenBank/DDBJ whole genome shotgun (WGS) entry which is preliminary data.</text>
</comment>
<protein>
    <submittedName>
        <fullName evidence="1">Uncharacterized protein</fullName>
    </submittedName>
</protein>
<name>A0AA35R4U1_GEOBA</name>
<evidence type="ECO:0000313" key="2">
    <source>
        <dbReference type="Proteomes" id="UP001174909"/>
    </source>
</evidence>
<evidence type="ECO:0000313" key="1">
    <source>
        <dbReference type="EMBL" id="CAI8003460.1"/>
    </source>
</evidence>
<accession>A0AA35R4U1</accession>
<sequence>MLYLVGLAVVAAFALAFWKLFGAGNSGRASGSDLMELRQAENKVKVSDPILRRDIDILDRYGSDLLQDAIELRRAQILQGGHPDSPSSG</sequence>
<dbReference type="Proteomes" id="UP001174909">
    <property type="component" value="Unassembled WGS sequence"/>
</dbReference>
<dbReference type="AlphaFoldDB" id="A0AA35R4U1"/>
<keyword evidence="2" id="KW-1185">Reference proteome</keyword>
<dbReference type="EMBL" id="CASHTH010000521">
    <property type="protein sequence ID" value="CAI8003460.1"/>
    <property type="molecule type" value="Genomic_DNA"/>
</dbReference>